<proteinExistence type="predicted"/>
<dbReference type="AlphaFoldDB" id="A0A7W8E6E2"/>
<accession>A0A7W8E6E2</accession>
<evidence type="ECO:0000313" key="2">
    <source>
        <dbReference type="Proteomes" id="UP000540989"/>
    </source>
</evidence>
<protein>
    <submittedName>
        <fullName evidence="1">Uncharacterized protein</fullName>
    </submittedName>
</protein>
<comment type="caution">
    <text evidence="1">The sequence shown here is derived from an EMBL/GenBank/DDBJ whole genome shotgun (WGS) entry which is preliminary data.</text>
</comment>
<sequence>MRIFILLRPNYYAELRSELLVNHDAVLTKRAVMAPNIFNVDLDQAPVSENPVFVQLIILALRLRVTPSLRNA</sequence>
<dbReference type="EMBL" id="JACHIP010000015">
    <property type="protein sequence ID" value="MBB5060587.1"/>
    <property type="molecule type" value="Genomic_DNA"/>
</dbReference>
<evidence type="ECO:0000313" key="1">
    <source>
        <dbReference type="EMBL" id="MBB5060587.1"/>
    </source>
</evidence>
<name>A0A7W8E6E2_9BACT</name>
<keyword evidence="2" id="KW-1185">Reference proteome</keyword>
<organism evidence="1 2">
    <name type="scientific">Granulicella aggregans</name>
    <dbReference type="NCBI Taxonomy" id="474949"/>
    <lineage>
        <taxon>Bacteria</taxon>
        <taxon>Pseudomonadati</taxon>
        <taxon>Acidobacteriota</taxon>
        <taxon>Terriglobia</taxon>
        <taxon>Terriglobales</taxon>
        <taxon>Acidobacteriaceae</taxon>
        <taxon>Granulicella</taxon>
    </lineage>
</organism>
<gene>
    <name evidence="1" type="ORF">HDF16_005323</name>
</gene>
<dbReference type="Proteomes" id="UP000540989">
    <property type="component" value="Unassembled WGS sequence"/>
</dbReference>
<reference evidence="1 2" key="1">
    <citation type="submission" date="2020-08" db="EMBL/GenBank/DDBJ databases">
        <title>Genomic Encyclopedia of Type Strains, Phase IV (KMG-V): Genome sequencing to study the core and pangenomes of soil and plant-associated prokaryotes.</title>
        <authorList>
            <person name="Whitman W."/>
        </authorList>
    </citation>
    <scope>NUCLEOTIDE SEQUENCE [LARGE SCALE GENOMIC DNA]</scope>
    <source>
        <strain evidence="1 2">M8UP14</strain>
    </source>
</reference>